<reference evidence="3" key="1">
    <citation type="journal article" date="2013" name="Curr. Biol.">
        <title>Colponemids represent multiple ancient alveolate lineages.</title>
        <authorList>
            <person name="Janouskovec J."/>
            <person name="Tikhonenkov D.V."/>
            <person name="Mikhailov K.V."/>
            <person name="Simdyanov T.G."/>
            <person name="Aleoshin V.V."/>
            <person name="Mylnikov A.P."/>
            <person name="Keeling P.J."/>
        </authorList>
    </citation>
    <scope>NUCLEOTIDE SEQUENCE</scope>
    <source>
        <strain evidence="3">Colp-5</strain>
    </source>
</reference>
<organism evidence="3">
    <name type="scientific">Acavomonas peruviana</name>
    <dbReference type="NCBI Taxonomy" id="1542312"/>
    <lineage>
        <taxon>Eukaryota</taxon>
        <taxon>Sar</taxon>
        <taxon>Alveolata</taxon>
        <taxon>Colponemida</taxon>
        <taxon>Acavomonidia</taxon>
        <taxon>Acavomonas</taxon>
    </lineage>
</organism>
<keyword evidence="1 3" id="KW-0689">Ribosomal protein</keyword>
<dbReference type="GO" id="GO:0003735">
    <property type="term" value="F:structural constituent of ribosome"/>
    <property type="evidence" value="ECO:0007669"/>
    <property type="project" value="InterPro"/>
</dbReference>
<evidence type="ECO:0000256" key="2">
    <source>
        <dbReference type="ARBA" id="ARBA00023274"/>
    </source>
</evidence>
<dbReference type="GO" id="GO:0006412">
    <property type="term" value="P:translation"/>
    <property type="evidence" value="ECO:0007669"/>
    <property type="project" value="InterPro"/>
</dbReference>
<sequence>MRIYKIKKEKINNQSNNSNLVLSMFPNNYFCVFFNKYGKMVESFSMGLFGYKKSKRKSIYVFKKIMNDFFVKWGSFGKVNIIINCYNFNNILVIMKILQMNKKLIDTVYVRGFYSYNGSLKKKEGR</sequence>
<evidence type="ECO:0000256" key="1">
    <source>
        <dbReference type="ARBA" id="ARBA00022980"/>
    </source>
</evidence>
<evidence type="ECO:0000313" key="3">
    <source>
        <dbReference type="EMBL" id="AHA41662.1"/>
    </source>
</evidence>
<reference evidence="3" key="2">
    <citation type="journal article" date="2014" name="PLoS ONE">
        <title>Description of Colponema vietnamica sp.n. and Acavomonas peruviana n. gen. n. sp., two new alveolate phyla (Colponemidia nom. nov. and Acavomonidia nom. nov.) and their contributions to reconstructing the ancestral state of alveolates and eukaryotes.</title>
        <authorList>
            <person name="Tikhonenkov D.V."/>
            <person name="Janouskovec J."/>
            <person name="Mylnikov A.P."/>
            <person name="Mikhailov K.V."/>
            <person name="Simdyanov T.G."/>
            <person name="Aleoshin V.V."/>
            <person name="Keeling P.J."/>
        </authorList>
    </citation>
    <scope>NUCLEOTIDE SEQUENCE</scope>
    <source>
        <strain evidence="3">Colp-5</strain>
    </source>
</reference>
<dbReference type="EMBL" id="KF651061">
    <property type="protein sequence ID" value="AHA41662.1"/>
    <property type="molecule type" value="Genomic_DNA"/>
</dbReference>
<name>V5KVI1_9ALVE</name>
<dbReference type="GO" id="GO:1990904">
    <property type="term" value="C:ribonucleoprotein complex"/>
    <property type="evidence" value="ECO:0007669"/>
    <property type="project" value="UniProtKB-KW"/>
</dbReference>
<keyword evidence="3" id="KW-0496">Mitochondrion</keyword>
<dbReference type="InterPro" id="IPR036967">
    <property type="entry name" value="Ribosomal_uS11_sf"/>
</dbReference>
<gene>
    <name evidence="3" type="primary">rps11</name>
</gene>
<keyword evidence="2" id="KW-0687">Ribonucleoprotein</keyword>
<dbReference type="SUPFAM" id="SSF53137">
    <property type="entry name" value="Translational machinery components"/>
    <property type="match status" value="1"/>
</dbReference>
<dbReference type="Gene3D" id="3.30.420.80">
    <property type="entry name" value="Ribosomal protein S11"/>
    <property type="match status" value="1"/>
</dbReference>
<dbReference type="AlphaFoldDB" id="V5KVI1"/>
<dbReference type="GO" id="GO:0005840">
    <property type="term" value="C:ribosome"/>
    <property type="evidence" value="ECO:0007669"/>
    <property type="project" value="UniProtKB-KW"/>
</dbReference>
<geneLocation type="mitochondrion" evidence="3"/>
<proteinExistence type="predicted"/>
<protein>
    <submittedName>
        <fullName evidence="3">Ribosomal protein S11</fullName>
    </submittedName>
</protein>
<accession>V5KVI1</accession>